<keyword evidence="2" id="KW-1185">Reference proteome</keyword>
<evidence type="ECO:0000313" key="1">
    <source>
        <dbReference type="EMBL" id="GAA1226618.1"/>
    </source>
</evidence>
<proteinExistence type="predicted"/>
<evidence type="ECO:0000313" key="2">
    <source>
        <dbReference type="Proteomes" id="UP001500943"/>
    </source>
</evidence>
<comment type="caution">
    <text evidence="1">The sequence shown here is derived from an EMBL/GenBank/DDBJ whole genome shotgun (WGS) entry which is preliminary data.</text>
</comment>
<protein>
    <submittedName>
        <fullName evidence="1">Uncharacterized protein</fullName>
    </submittedName>
</protein>
<dbReference type="EMBL" id="BAAAKW010000067">
    <property type="protein sequence ID" value="GAA1226618.1"/>
    <property type="molecule type" value="Genomic_DNA"/>
</dbReference>
<accession>A0ABN1W125</accession>
<organism evidence="1 2">
    <name type="scientific">Rhodoglobus aureus</name>
    <dbReference type="NCBI Taxonomy" id="191497"/>
    <lineage>
        <taxon>Bacteria</taxon>
        <taxon>Bacillati</taxon>
        <taxon>Actinomycetota</taxon>
        <taxon>Actinomycetes</taxon>
        <taxon>Micrococcales</taxon>
        <taxon>Microbacteriaceae</taxon>
        <taxon>Rhodoglobus</taxon>
    </lineage>
</organism>
<reference evidence="1 2" key="1">
    <citation type="journal article" date="2019" name="Int. J. Syst. Evol. Microbiol.">
        <title>The Global Catalogue of Microorganisms (GCM) 10K type strain sequencing project: providing services to taxonomists for standard genome sequencing and annotation.</title>
        <authorList>
            <consortium name="The Broad Institute Genomics Platform"/>
            <consortium name="The Broad Institute Genome Sequencing Center for Infectious Disease"/>
            <person name="Wu L."/>
            <person name="Ma J."/>
        </authorList>
    </citation>
    <scope>NUCLEOTIDE SEQUENCE [LARGE SCALE GENOMIC DNA]</scope>
    <source>
        <strain evidence="1 2">JCM 12762</strain>
    </source>
</reference>
<gene>
    <name evidence="1" type="ORF">GCM10009655_26600</name>
</gene>
<sequence length="139" mass="14920">MRAGDAGAQMGASLPRTKLSMTADNDYSDAEYVVEPLGAILILATGSTLRGADGVYRGLQPLIVQLCGEKLPRGGLPADEAIRQRLMHRALQGLHVPRLARQRIAAARGRPGIAPWLDALQSHPGLLDLLVLGRERLDI</sequence>
<name>A0ABN1W125_9MICO</name>
<dbReference type="Proteomes" id="UP001500943">
    <property type="component" value="Unassembled WGS sequence"/>
</dbReference>